<feature type="region of interest" description="Disordered" evidence="1">
    <location>
        <begin position="43"/>
        <end position="145"/>
    </location>
</feature>
<proteinExistence type="predicted"/>
<name>A0AAE1EW37_PETCI</name>
<reference evidence="2" key="1">
    <citation type="submission" date="2023-10" db="EMBL/GenBank/DDBJ databases">
        <title>Genome assemblies of two species of porcelain crab, Petrolisthes cinctipes and Petrolisthes manimaculis (Anomura: Porcellanidae).</title>
        <authorList>
            <person name="Angst P."/>
        </authorList>
    </citation>
    <scope>NUCLEOTIDE SEQUENCE</scope>
    <source>
        <strain evidence="2">PB745_01</strain>
        <tissue evidence="2">Gill</tissue>
    </source>
</reference>
<sequence length="244" mass="26732">MYIYRNYHFPIITTNNQTNPHFLASSPTTTIIPPHLYPIAITTIPPHPPPSLPPPSLPTPIPSHPHPFPPSSLPPHHHPSPPSSLPPHHHPSPPSSPFHHHHHPSPPSSLPPHPHPFQPPPPPPSLPTLIPSTTPPHPHPLALISTIPPHPHLLSTTTTTNTLTLFSLPPSSLTYRYQHLSPLPSPIGLCCWVLLLPYTVVRASKCRLSALHTRARGGRRVRYSLTNLITLPSSPPPPWPPTAD</sequence>
<evidence type="ECO:0000256" key="1">
    <source>
        <dbReference type="SAM" id="MobiDB-lite"/>
    </source>
</evidence>
<accession>A0AAE1EW37</accession>
<feature type="compositionally biased region" description="Pro residues" evidence="1">
    <location>
        <begin position="105"/>
        <end position="126"/>
    </location>
</feature>
<dbReference type="AlphaFoldDB" id="A0AAE1EW37"/>
<protein>
    <submittedName>
        <fullName evidence="2">Uncharacterized protein</fullName>
    </submittedName>
</protein>
<gene>
    <name evidence="2" type="ORF">Pcinc_031426</name>
</gene>
<evidence type="ECO:0000313" key="2">
    <source>
        <dbReference type="EMBL" id="KAK3862740.1"/>
    </source>
</evidence>
<organism evidence="2 3">
    <name type="scientific">Petrolisthes cinctipes</name>
    <name type="common">Flat porcelain crab</name>
    <dbReference type="NCBI Taxonomy" id="88211"/>
    <lineage>
        <taxon>Eukaryota</taxon>
        <taxon>Metazoa</taxon>
        <taxon>Ecdysozoa</taxon>
        <taxon>Arthropoda</taxon>
        <taxon>Crustacea</taxon>
        <taxon>Multicrustacea</taxon>
        <taxon>Malacostraca</taxon>
        <taxon>Eumalacostraca</taxon>
        <taxon>Eucarida</taxon>
        <taxon>Decapoda</taxon>
        <taxon>Pleocyemata</taxon>
        <taxon>Anomura</taxon>
        <taxon>Galatheoidea</taxon>
        <taxon>Porcellanidae</taxon>
        <taxon>Petrolisthes</taxon>
    </lineage>
</organism>
<comment type="caution">
    <text evidence="2">The sequence shown here is derived from an EMBL/GenBank/DDBJ whole genome shotgun (WGS) entry which is preliminary data.</text>
</comment>
<evidence type="ECO:0000313" key="3">
    <source>
        <dbReference type="Proteomes" id="UP001286313"/>
    </source>
</evidence>
<dbReference type="Proteomes" id="UP001286313">
    <property type="component" value="Unassembled WGS sequence"/>
</dbReference>
<keyword evidence="3" id="KW-1185">Reference proteome</keyword>
<feature type="compositionally biased region" description="Pro residues" evidence="1">
    <location>
        <begin position="45"/>
        <end position="73"/>
    </location>
</feature>
<dbReference type="EMBL" id="JAWQEG010004169">
    <property type="protein sequence ID" value="KAK3862740.1"/>
    <property type="molecule type" value="Genomic_DNA"/>
</dbReference>